<dbReference type="CDD" id="cd06261">
    <property type="entry name" value="TM_PBP2"/>
    <property type="match status" value="2"/>
</dbReference>
<dbReference type="AlphaFoldDB" id="A0A921JRV1"/>
<feature type="transmembrane region" description="Helical" evidence="7">
    <location>
        <begin position="139"/>
        <end position="160"/>
    </location>
</feature>
<dbReference type="GO" id="GO:0055085">
    <property type="term" value="P:transmembrane transport"/>
    <property type="evidence" value="ECO:0007669"/>
    <property type="project" value="InterPro"/>
</dbReference>
<dbReference type="Proteomes" id="UP000712713">
    <property type="component" value="Unassembled WGS sequence"/>
</dbReference>
<evidence type="ECO:0000256" key="5">
    <source>
        <dbReference type="ARBA" id="ARBA00022989"/>
    </source>
</evidence>
<dbReference type="InterPro" id="IPR035906">
    <property type="entry name" value="MetI-like_sf"/>
</dbReference>
<evidence type="ECO:0000256" key="1">
    <source>
        <dbReference type="ARBA" id="ARBA00004651"/>
    </source>
</evidence>
<feature type="transmembrane region" description="Helical" evidence="7">
    <location>
        <begin position="370"/>
        <end position="389"/>
    </location>
</feature>
<keyword evidence="2 7" id="KW-0813">Transport</keyword>
<protein>
    <submittedName>
        <fullName evidence="9">ABC transporter permease</fullName>
    </submittedName>
</protein>
<keyword evidence="3" id="KW-1003">Cell membrane</keyword>
<evidence type="ECO:0000259" key="8">
    <source>
        <dbReference type="PROSITE" id="PS50928"/>
    </source>
</evidence>
<feature type="transmembrane region" description="Helical" evidence="7">
    <location>
        <begin position="229"/>
        <end position="248"/>
    </location>
</feature>
<feature type="transmembrane region" description="Helical" evidence="7">
    <location>
        <begin position="106"/>
        <end position="127"/>
    </location>
</feature>
<dbReference type="PANTHER" id="PTHR43163:SF6">
    <property type="entry name" value="DIPEPTIDE TRANSPORT SYSTEM PERMEASE PROTEIN DPPB-RELATED"/>
    <property type="match status" value="1"/>
</dbReference>
<dbReference type="InterPro" id="IPR000515">
    <property type="entry name" value="MetI-like"/>
</dbReference>
<evidence type="ECO:0000256" key="6">
    <source>
        <dbReference type="ARBA" id="ARBA00023136"/>
    </source>
</evidence>
<keyword evidence="4 7" id="KW-0812">Transmembrane</keyword>
<accession>A0A921JRV1</accession>
<dbReference type="PROSITE" id="PS50928">
    <property type="entry name" value="ABC_TM1"/>
    <property type="match status" value="1"/>
</dbReference>
<evidence type="ECO:0000256" key="3">
    <source>
        <dbReference type="ARBA" id="ARBA00022475"/>
    </source>
</evidence>
<feature type="transmembrane region" description="Helical" evidence="7">
    <location>
        <begin position="476"/>
        <end position="500"/>
    </location>
</feature>
<comment type="subcellular location">
    <subcellularLocation>
        <location evidence="1 7">Cell membrane</location>
        <topology evidence="1 7">Multi-pass membrane protein</topology>
    </subcellularLocation>
</comment>
<dbReference type="SUPFAM" id="SSF161098">
    <property type="entry name" value="MetI-like"/>
    <property type="match status" value="1"/>
</dbReference>
<comment type="similarity">
    <text evidence="7">Belongs to the binding-protein-dependent transport system permease family.</text>
</comment>
<dbReference type="GO" id="GO:0005886">
    <property type="term" value="C:plasma membrane"/>
    <property type="evidence" value="ECO:0007669"/>
    <property type="project" value="UniProtKB-SubCell"/>
</dbReference>
<evidence type="ECO:0000256" key="4">
    <source>
        <dbReference type="ARBA" id="ARBA00022692"/>
    </source>
</evidence>
<evidence type="ECO:0000313" key="10">
    <source>
        <dbReference type="Proteomes" id="UP000712713"/>
    </source>
</evidence>
<comment type="caution">
    <text evidence="9">The sequence shown here is derived from an EMBL/GenBank/DDBJ whole genome shotgun (WGS) entry which is preliminary data.</text>
</comment>
<feature type="transmembrane region" description="Helical" evidence="7">
    <location>
        <begin position="429"/>
        <end position="456"/>
    </location>
</feature>
<feature type="transmembrane region" description="Helical" evidence="7">
    <location>
        <begin position="172"/>
        <end position="194"/>
    </location>
</feature>
<dbReference type="PANTHER" id="PTHR43163">
    <property type="entry name" value="DIPEPTIDE TRANSPORT SYSTEM PERMEASE PROTEIN DPPB-RELATED"/>
    <property type="match status" value="1"/>
</dbReference>
<proteinExistence type="inferred from homology"/>
<dbReference type="Gene3D" id="1.10.3720.10">
    <property type="entry name" value="MetI-like"/>
    <property type="match status" value="1"/>
</dbReference>
<keyword evidence="5 7" id="KW-1133">Transmembrane helix</keyword>
<sequence length="506" mass="55112">MIKYIAKRLGISLLVLWLGSLLLFVLTINSGDPLEDLRESNAPNRDNLINQRIAYMGLDKPWYERYWDWFTGAAKCVIGQCDLGTDRSGRDVGALVVNAAGSTLRLVILATLFAIVIGITLGIVTAIRQYSGFDYAVTFMAFVFFSLPVFWFAVLLKHYAAIEFNNWIVDAVMSPLTIVIVAAALAFILMAAIGGKLKRRLISFGVAFVVFAAAMFYFDAVTWFRRPSIGLPIFAIVAIALAALIIVMSSGFSNKNVRNAVGTTAIVGIIGYAIMRGNLMSQPATFKLALCLIAAVVIAVASGYLWGGFSRKQAIGSSVVWALIASVVALIDLALSNWAGYLKENARPIPTIGSETPNYSSTYWNHFIDGATHLILPTIVLTLISVAGYTRYTRASMLDVLNQDYIRTARSKGISERKVITRHAFRNSLIPLTTIIAFDFAALISGAVLTETVFGWQGMGNMFKVGLAEVDPAPVMAFFLVTGTAAVVMNMLADIAYAFLDPRIAR</sequence>
<name>A0A921JRV1_9ACTN</name>
<gene>
    <name evidence="9" type="ORF">K8V15_11435</name>
</gene>
<dbReference type="Pfam" id="PF00528">
    <property type="entry name" value="BPD_transp_1"/>
    <property type="match status" value="1"/>
</dbReference>
<evidence type="ECO:0000313" key="9">
    <source>
        <dbReference type="EMBL" id="HJE52566.1"/>
    </source>
</evidence>
<keyword evidence="6 7" id="KW-0472">Membrane</keyword>
<evidence type="ECO:0000256" key="7">
    <source>
        <dbReference type="RuleBase" id="RU363032"/>
    </source>
</evidence>
<reference evidence="9" key="2">
    <citation type="submission" date="2021-09" db="EMBL/GenBank/DDBJ databases">
        <authorList>
            <person name="Gilroy R."/>
        </authorList>
    </citation>
    <scope>NUCLEOTIDE SEQUENCE</scope>
    <source>
        <strain evidence="9">ChiGjej3B3-7470</strain>
    </source>
</reference>
<feature type="domain" description="ABC transmembrane type-1" evidence="8">
    <location>
        <begin position="100"/>
        <end position="493"/>
    </location>
</feature>
<feature type="transmembrane region" description="Helical" evidence="7">
    <location>
        <begin position="319"/>
        <end position="339"/>
    </location>
</feature>
<feature type="transmembrane region" description="Helical" evidence="7">
    <location>
        <begin position="285"/>
        <end position="307"/>
    </location>
</feature>
<organism evidence="9 10">
    <name type="scientific">Tessaracoccus flavescens</name>
    <dbReference type="NCBI Taxonomy" id="399497"/>
    <lineage>
        <taxon>Bacteria</taxon>
        <taxon>Bacillati</taxon>
        <taxon>Actinomycetota</taxon>
        <taxon>Actinomycetes</taxon>
        <taxon>Propionibacteriales</taxon>
        <taxon>Propionibacteriaceae</taxon>
        <taxon>Tessaracoccus</taxon>
    </lineage>
</organism>
<feature type="transmembrane region" description="Helical" evidence="7">
    <location>
        <begin position="201"/>
        <end position="223"/>
    </location>
</feature>
<dbReference type="EMBL" id="DYZF01000289">
    <property type="protein sequence ID" value="HJE52566.1"/>
    <property type="molecule type" value="Genomic_DNA"/>
</dbReference>
<reference evidence="9" key="1">
    <citation type="journal article" date="2021" name="PeerJ">
        <title>Extensive microbial diversity within the chicken gut microbiome revealed by metagenomics and culture.</title>
        <authorList>
            <person name="Gilroy R."/>
            <person name="Ravi A."/>
            <person name="Getino M."/>
            <person name="Pursley I."/>
            <person name="Horton D.L."/>
            <person name="Alikhan N.F."/>
            <person name="Baker D."/>
            <person name="Gharbi K."/>
            <person name="Hall N."/>
            <person name="Watson M."/>
            <person name="Adriaenssens E.M."/>
            <person name="Foster-Nyarko E."/>
            <person name="Jarju S."/>
            <person name="Secka A."/>
            <person name="Antonio M."/>
            <person name="Oren A."/>
            <person name="Chaudhuri R.R."/>
            <person name="La Ragione R."/>
            <person name="Hildebrand F."/>
            <person name="Pallen M.J."/>
        </authorList>
    </citation>
    <scope>NUCLEOTIDE SEQUENCE</scope>
    <source>
        <strain evidence="9">ChiGjej3B3-7470</strain>
    </source>
</reference>
<evidence type="ECO:0000256" key="2">
    <source>
        <dbReference type="ARBA" id="ARBA00022448"/>
    </source>
</evidence>
<feature type="transmembrane region" description="Helical" evidence="7">
    <location>
        <begin position="260"/>
        <end position="279"/>
    </location>
</feature>